<evidence type="ECO:0000313" key="2">
    <source>
        <dbReference type="EMBL" id="CAI3974125.1"/>
    </source>
</evidence>
<sequence>MHNDAQIVQRIIDEKTRSNQYKEHPDAPGDLSAMMFYVLVDLESVAEDEHEDRVTMEVSGETHGEQAERFTSDMGDFGPTVMNEPLRLQPAKQEGTGAPAVAGGLASSAPDAAPGKPAPKKAPKPRTGDGDGAAAPRRKNEVPEEPRAKALWILNRLNSDLQNSRMWPVKLAHLKHQDALCQSFKGHADELERSFLQLTQKTANGNKEFVGADLDALTAACELAQQRMKLYQEDAVEAQTLTRASRAGAKDYFDAVNFLHHQFEMVVRMGHGIWFYVQQTASSAVQWCREKGGTVDDSDLVYKISRIGAGGKHAKNCERDFHTLLKSFSRRFGAKINTVKTRMYNHEKAVVEWQDVHVIYPDDMAAALYNKGDRVWRHTMFGGHSPDDVRTFWQHCKEHCDWFKGSACCDFSPLEKLIPMSIYGDDIHAYKGSETGAITVIGWTSDLAYRNNSLTRYWPIVAYPEYAATDWTYNDIMGPVVERMQSMVDPDTIHDWSADGSMFVMSSLQGDLKFIKDQYKLHNYRANSFCSSLLHDCLHSQLLGTGKSANGSAIVYLAEAGFWCAFPDHGLYQDALAIVLRAAHQHFLRWKKENKLVASQPRFTPARLSRITRMQYPSLSCKGHPSKVVTFWITECCVLHAGRQGATQLDQMVATCMHSYAASLKCMGSADLILTEEEATHYYKSVMVHLQTFGALHKSSRGAQGKQLNRTMWMLLTKHHHYCHHAKMTLKERINPAVTQLLSAEDWVGRVGRIARATHKSNLSLRTLERYLATLYIELLKI</sequence>
<accession>A0A9P1BK47</accession>
<proteinExistence type="predicted"/>
<protein>
    <submittedName>
        <fullName evidence="2">Uncharacterized protein</fullName>
    </submittedName>
</protein>
<reference evidence="2" key="1">
    <citation type="submission" date="2022-10" db="EMBL/GenBank/DDBJ databases">
        <authorList>
            <person name="Chen Y."/>
            <person name="Dougan E. K."/>
            <person name="Chan C."/>
            <person name="Rhodes N."/>
            <person name="Thang M."/>
        </authorList>
    </citation>
    <scope>NUCLEOTIDE SEQUENCE</scope>
</reference>
<dbReference type="EMBL" id="CAMXCT030000116">
    <property type="protein sequence ID" value="CAL4761437.1"/>
    <property type="molecule type" value="Genomic_DNA"/>
</dbReference>
<comment type="caution">
    <text evidence="2">The sequence shown here is derived from an EMBL/GenBank/DDBJ whole genome shotgun (WGS) entry which is preliminary data.</text>
</comment>
<evidence type="ECO:0000313" key="4">
    <source>
        <dbReference type="Proteomes" id="UP001152797"/>
    </source>
</evidence>
<organism evidence="2">
    <name type="scientific">Cladocopium goreaui</name>
    <dbReference type="NCBI Taxonomy" id="2562237"/>
    <lineage>
        <taxon>Eukaryota</taxon>
        <taxon>Sar</taxon>
        <taxon>Alveolata</taxon>
        <taxon>Dinophyceae</taxon>
        <taxon>Suessiales</taxon>
        <taxon>Symbiodiniaceae</taxon>
        <taxon>Cladocopium</taxon>
    </lineage>
</organism>
<evidence type="ECO:0000256" key="1">
    <source>
        <dbReference type="SAM" id="MobiDB-lite"/>
    </source>
</evidence>
<keyword evidence="4" id="KW-1185">Reference proteome</keyword>
<name>A0A9P1BK47_9DINO</name>
<feature type="compositionally biased region" description="Basic and acidic residues" evidence="1">
    <location>
        <begin position="51"/>
        <end position="71"/>
    </location>
</feature>
<feature type="compositionally biased region" description="Low complexity" evidence="1">
    <location>
        <begin position="106"/>
        <end position="115"/>
    </location>
</feature>
<dbReference type="OrthoDB" id="420308at2759"/>
<dbReference type="Proteomes" id="UP001152797">
    <property type="component" value="Unassembled WGS sequence"/>
</dbReference>
<reference evidence="3" key="2">
    <citation type="submission" date="2024-04" db="EMBL/GenBank/DDBJ databases">
        <authorList>
            <person name="Chen Y."/>
            <person name="Shah S."/>
            <person name="Dougan E. K."/>
            <person name="Thang M."/>
            <person name="Chan C."/>
        </authorList>
    </citation>
    <scope>NUCLEOTIDE SEQUENCE [LARGE SCALE GENOMIC DNA]</scope>
</reference>
<evidence type="ECO:0000313" key="3">
    <source>
        <dbReference type="EMBL" id="CAL1127500.1"/>
    </source>
</evidence>
<dbReference type="AlphaFoldDB" id="A0A9P1BK47"/>
<feature type="region of interest" description="Disordered" evidence="1">
    <location>
        <begin position="48"/>
        <end position="144"/>
    </location>
</feature>
<dbReference type="EMBL" id="CAMXCT020000116">
    <property type="protein sequence ID" value="CAL1127500.1"/>
    <property type="molecule type" value="Genomic_DNA"/>
</dbReference>
<dbReference type="EMBL" id="CAMXCT010000116">
    <property type="protein sequence ID" value="CAI3974125.1"/>
    <property type="molecule type" value="Genomic_DNA"/>
</dbReference>
<gene>
    <name evidence="2" type="ORF">C1SCF055_LOCUS2555</name>
</gene>